<sequence length="190" mass="22053">MTLVNTDSAQDPVVFDDFSLIEPKSYPFCLLGFQLKNNYDQQRLKLKQTFKVKDYIHLLPVDRIAPVFFRGIELQILPTLRDFLDDVNKLNLILDTNTLPRVYTNILKKYNLTCEECFGLLQQGVYPVDIRHLSKISDISLSIDELYNAFNTSKVPVFQAFGSFTIFVLTNTNVFNKKDIKHFFNNAEKL</sequence>
<protein>
    <submittedName>
        <fullName evidence="1">Uncharacterized protein</fullName>
    </submittedName>
</protein>
<evidence type="ECO:0000313" key="1">
    <source>
        <dbReference type="EMBL" id="CAB5226466.1"/>
    </source>
</evidence>
<gene>
    <name evidence="1" type="ORF">UFOVP760_240</name>
</gene>
<organism evidence="1">
    <name type="scientific">uncultured Caudovirales phage</name>
    <dbReference type="NCBI Taxonomy" id="2100421"/>
    <lineage>
        <taxon>Viruses</taxon>
        <taxon>Duplodnaviria</taxon>
        <taxon>Heunggongvirae</taxon>
        <taxon>Uroviricota</taxon>
        <taxon>Caudoviricetes</taxon>
        <taxon>Peduoviridae</taxon>
        <taxon>Maltschvirus</taxon>
        <taxon>Maltschvirus maltsch</taxon>
    </lineage>
</organism>
<accession>A0A6J7XA08</accession>
<reference evidence="1" key="1">
    <citation type="submission" date="2020-05" db="EMBL/GenBank/DDBJ databases">
        <authorList>
            <person name="Chiriac C."/>
            <person name="Salcher M."/>
            <person name="Ghai R."/>
            <person name="Kavagutti S V."/>
        </authorList>
    </citation>
    <scope>NUCLEOTIDE SEQUENCE</scope>
</reference>
<proteinExistence type="predicted"/>
<dbReference type="EMBL" id="LR798360">
    <property type="protein sequence ID" value="CAB5226466.1"/>
    <property type="molecule type" value="Genomic_DNA"/>
</dbReference>
<name>A0A6J7XA08_9CAUD</name>